<dbReference type="RefSeq" id="WP_308211165.1">
    <property type="nucleotide sequence ID" value="NZ_BAAAVE010000004.1"/>
</dbReference>
<gene>
    <name evidence="1" type="ORF">HD595_003423</name>
</gene>
<dbReference type="Proteomes" id="UP001320766">
    <property type="component" value="Unassembled WGS sequence"/>
</dbReference>
<evidence type="ECO:0000313" key="1">
    <source>
        <dbReference type="EMBL" id="MCP2347301.1"/>
    </source>
</evidence>
<dbReference type="EMBL" id="JAMZEC010000001">
    <property type="protein sequence ID" value="MCP2347301.1"/>
    <property type="molecule type" value="Genomic_DNA"/>
</dbReference>
<keyword evidence="1" id="KW-0238">DNA-binding</keyword>
<reference evidence="1 2" key="1">
    <citation type="submission" date="2022-06" db="EMBL/GenBank/DDBJ databases">
        <title>Sequencing the genomes of 1000 actinobacteria strains.</title>
        <authorList>
            <person name="Klenk H.-P."/>
        </authorList>
    </citation>
    <scope>NUCLEOTIDE SEQUENCE [LARGE SCALE GENOMIC DNA]</scope>
    <source>
        <strain evidence="1 2">DSM 44170</strain>
    </source>
</reference>
<keyword evidence="2" id="KW-1185">Reference proteome</keyword>
<name>A0ABT1K1B9_9ACTN</name>
<organism evidence="1 2">
    <name type="scientific">Nonomuraea roseoviolacea subsp. carminata</name>
    <dbReference type="NCBI Taxonomy" id="160689"/>
    <lineage>
        <taxon>Bacteria</taxon>
        <taxon>Bacillati</taxon>
        <taxon>Actinomycetota</taxon>
        <taxon>Actinomycetes</taxon>
        <taxon>Streptosporangiales</taxon>
        <taxon>Streptosporangiaceae</taxon>
        <taxon>Nonomuraea</taxon>
    </lineage>
</organism>
<accession>A0ABT1K1B9</accession>
<protein>
    <submittedName>
        <fullName evidence="1">DNA-binding NarL/FixJ family response regulator</fullName>
    </submittedName>
</protein>
<dbReference type="GO" id="GO:0003677">
    <property type="term" value="F:DNA binding"/>
    <property type="evidence" value="ECO:0007669"/>
    <property type="project" value="UniProtKB-KW"/>
</dbReference>
<sequence length="68" mass="7808">MWRCRPRARCWYVSRSPAEERPGFPVLVLSQYVERLHARELLADGTGAVGYLLKDRVSDTQQFIDAVA</sequence>
<evidence type="ECO:0000313" key="2">
    <source>
        <dbReference type="Proteomes" id="UP001320766"/>
    </source>
</evidence>
<comment type="caution">
    <text evidence="1">The sequence shown here is derived from an EMBL/GenBank/DDBJ whole genome shotgun (WGS) entry which is preliminary data.</text>
</comment>
<proteinExistence type="predicted"/>